<proteinExistence type="inferred from homology"/>
<dbReference type="Pfam" id="PF02595">
    <property type="entry name" value="Gly_kinase"/>
    <property type="match status" value="1"/>
</dbReference>
<dbReference type="PIRSF" id="PIRSF006078">
    <property type="entry name" value="GlxK"/>
    <property type="match status" value="1"/>
</dbReference>
<dbReference type="InterPro" id="IPR036129">
    <property type="entry name" value="Glycerate_kinase_sf"/>
</dbReference>
<dbReference type="Gene3D" id="3.90.1510.10">
    <property type="entry name" value="Glycerate kinase, domain 2"/>
    <property type="match status" value="1"/>
</dbReference>
<keyword evidence="2 4" id="KW-0808">Transferase</keyword>
<gene>
    <name evidence="5" type="ORF">Thert_01998</name>
</gene>
<evidence type="ECO:0000256" key="2">
    <source>
        <dbReference type="ARBA" id="ARBA00022679"/>
    </source>
</evidence>
<dbReference type="InterPro" id="IPR018197">
    <property type="entry name" value="Glycerate_kinase_RE-like"/>
</dbReference>
<accession>A0A223HZS7</accession>
<reference evidence="5 6" key="1">
    <citation type="submission" date="2016-08" db="EMBL/GenBank/DDBJ databases">
        <title>A novel genetic cassette of butanologenic Thermoanaerobacterium thermosaccharolyticum that directly convert cellulose to butanol.</title>
        <authorList>
            <person name="Li T."/>
            <person name="He J."/>
        </authorList>
    </citation>
    <scope>NUCLEOTIDE SEQUENCE [LARGE SCALE GENOMIC DNA]</scope>
    <source>
        <strain evidence="5 6">TG57</strain>
    </source>
</reference>
<evidence type="ECO:0000256" key="3">
    <source>
        <dbReference type="ARBA" id="ARBA00022777"/>
    </source>
</evidence>
<organism evidence="5 6">
    <name type="scientific">Thermoanaerobacterium thermosaccharolyticum</name>
    <name type="common">Clostridium thermosaccharolyticum</name>
    <dbReference type="NCBI Taxonomy" id="1517"/>
    <lineage>
        <taxon>Bacteria</taxon>
        <taxon>Bacillati</taxon>
        <taxon>Bacillota</taxon>
        <taxon>Clostridia</taxon>
        <taxon>Thermoanaerobacterales</taxon>
        <taxon>Thermoanaerobacteraceae</taxon>
        <taxon>Thermoanaerobacterium</taxon>
    </lineage>
</organism>
<dbReference type="InterPro" id="IPR018193">
    <property type="entry name" value="Glyc_kinase_flavodox-like_fold"/>
</dbReference>
<evidence type="ECO:0000256" key="4">
    <source>
        <dbReference type="PIRNR" id="PIRNR006078"/>
    </source>
</evidence>
<dbReference type="GO" id="GO:0031388">
    <property type="term" value="P:organic acid phosphorylation"/>
    <property type="evidence" value="ECO:0007669"/>
    <property type="project" value="UniProtKB-UniRule"/>
</dbReference>
<keyword evidence="3 4" id="KW-0418">Kinase</keyword>
<dbReference type="NCBIfam" id="TIGR00045">
    <property type="entry name" value="glycerate kinase"/>
    <property type="match status" value="1"/>
</dbReference>
<evidence type="ECO:0000313" key="6">
    <source>
        <dbReference type="Proteomes" id="UP000214975"/>
    </source>
</evidence>
<dbReference type="PANTHER" id="PTHR21599:SF0">
    <property type="entry name" value="GLYCERATE KINASE"/>
    <property type="match status" value="1"/>
</dbReference>
<dbReference type="GO" id="GO:0008887">
    <property type="term" value="F:glycerate kinase activity"/>
    <property type="evidence" value="ECO:0007669"/>
    <property type="project" value="UniProtKB-UniRule"/>
</dbReference>
<evidence type="ECO:0000313" key="5">
    <source>
        <dbReference type="EMBL" id="AST57951.1"/>
    </source>
</evidence>
<comment type="similarity">
    <text evidence="1 4">Belongs to the glycerate kinase type-1 family.</text>
</comment>
<dbReference type="Proteomes" id="UP000214975">
    <property type="component" value="Chromosome"/>
</dbReference>
<dbReference type="AlphaFoldDB" id="A0A223HZS7"/>
<sequence>MFWKGMSLKLKILIAPDSFKGSLSSKEVCSAIKKGINRVSKYNFDIIEVPIADGGEGTVESFIIAVGGKIVDVNVTGPLGHTVKAYYGILNDGTAIIEMAAAAGLYLVPNELRNPLKTTTYGVGELIKSALDHGCRKFIIGIGGSATNDGGAGMAQALGVKLIDKNGNEINFGGEHLNKVEKIDLSGIDRRIYESEFIVASDVNNPLCGVNGASYIFGPQKGATTEMIKILDDNLIHYAEVIKNAIGKDLSKIPGAGAAGGLGFGLMAFLNATIKPGIEVIIEVARLEDKVKDCDIVMTGEGNTDYQTAFGKAPSGIVKLAHKYNKPVIILSGGLGFNYKKLYDIGTTALFSIVDKPMTLEEAMENAYELIADRSEDLIRTLLALK</sequence>
<dbReference type="InterPro" id="IPR004381">
    <property type="entry name" value="Glycerate_kinase"/>
</dbReference>
<dbReference type="Gene3D" id="3.40.50.10350">
    <property type="entry name" value="Glycerate kinase, domain 1"/>
    <property type="match status" value="1"/>
</dbReference>
<protein>
    <submittedName>
        <fullName evidence="5">Glycerate kinase</fullName>
    </submittedName>
</protein>
<dbReference type="SUPFAM" id="SSF110738">
    <property type="entry name" value="Glycerate kinase I"/>
    <property type="match status" value="1"/>
</dbReference>
<name>A0A223HZS7_THETR</name>
<dbReference type="EMBL" id="CP016893">
    <property type="protein sequence ID" value="AST57951.1"/>
    <property type="molecule type" value="Genomic_DNA"/>
</dbReference>
<dbReference type="PANTHER" id="PTHR21599">
    <property type="entry name" value="GLYCERATE KINASE"/>
    <property type="match status" value="1"/>
</dbReference>
<evidence type="ECO:0000256" key="1">
    <source>
        <dbReference type="ARBA" id="ARBA00006284"/>
    </source>
</evidence>